<comment type="similarity">
    <text evidence="2">Belongs to the peptidase M1 family.</text>
</comment>
<feature type="binding site" evidence="16">
    <location>
        <position position="336"/>
    </location>
    <ligand>
        <name>Zn(2+)</name>
        <dbReference type="ChEBI" id="CHEBI:29105"/>
        <note>catalytic</note>
    </ligand>
</feature>
<dbReference type="Gene3D" id="2.60.40.1910">
    <property type="match status" value="1"/>
</dbReference>
<accession>A0A409VC93</accession>
<dbReference type="GO" id="GO:0043171">
    <property type="term" value="P:peptide catabolic process"/>
    <property type="evidence" value="ECO:0007669"/>
    <property type="project" value="TreeGrafter"/>
</dbReference>
<evidence type="ECO:0000256" key="4">
    <source>
        <dbReference type="ARBA" id="ARBA00022603"/>
    </source>
</evidence>
<dbReference type="Gene3D" id="1.10.390.10">
    <property type="entry name" value="Neutral Protease Domain 2"/>
    <property type="match status" value="1"/>
</dbReference>
<dbReference type="Pfam" id="PF11838">
    <property type="entry name" value="ERAP1_C"/>
    <property type="match status" value="1"/>
</dbReference>
<evidence type="ECO:0000256" key="7">
    <source>
        <dbReference type="ARBA" id="ARBA00022723"/>
    </source>
</evidence>
<dbReference type="InterPro" id="IPR045357">
    <property type="entry name" value="Aminopeptidase_N-like_N"/>
</dbReference>
<protein>
    <recommendedName>
        <fullName evidence="14">mRNA cap guanine-N(7) methyltransferase</fullName>
    </recommendedName>
    <alternativeName>
        <fullName evidence="11">mRNA (guanine-N(7))-methyltransferase</fullName>
    </alternativeName>
    <alternativeName>
        <fullName evidence="12">mRNA cap methyltransferase</fullName>
    </alternativeName>
</protein>
<dbReference type="GO" id="GO:0008270">
    <property type="term" value="F:zinc ion binding"/>
    <property type="evidence" value="ECO:0007669"/>
    <property type="project" value="InterPro"/>
</dbReference>
<feature type="site" description="Transition state stabilizer" evidence="17">
    <location>
        <position position="419"/>
    </location>
</feature>
<evidence type="ECO:0000256" key="11">
    <source>
        <dbReference type="ARBA" id="ARBA00032772"/>
    </source>
</evidence>
<feature type="active site" description="Proton acceptor" evidence="15">
    <location>
        <position position="333"/>
    </location>
</feature>
<dbReference type="Pfam" id="PF03291">
    <property type="entry name" value="mRNA_G-N7_MeTrfase"/>
    <property type="match status" value="1"/>
</dbReference>
<dbReference type="GO" id="GO:0005615">
    <property type="term" value="C:extracellular space"/>
    <property type="evidence" value="ECO:0007669"/>
    <property type="project" value="TreeGrafter"/>
</dbReference>
<dbReference type="FunFam" id="2.60.40.1730:FF:000014">
    <property type="entry name" value="Aminopeptidase 2"/>
    <property type="match status" value="1"/>
</dbReference>
<comment type="function">
    <text evidence="1">Responsible for methylating the 5'-cap structure of mRNAs.</text>
</comment>
<keyword evidence="21" id="KW-1185">Reference proteome</keyword>
<evidence type="ECO:0000256" key="12">
    <source>
        <dbReference type="ARBA" id="ARBA00033387"/>
    </source>
</evidence>
<dbReference type="OrthoDB" id="10031169at2759"/>
<dbReference type="PANTHER" id="PTHR11533">
    <property type="entry name" value="PROTEASE M1 ZINC METALLOPROTEASE"/>
    <property type="match status" value="1"/>
</dbReference>
<evidence type="ECO:0000256" key="15">
    <source>
        <dbReference type="PIRSR" id="PIRSR634016-1"/>
    </source>
</evidence>
<dbReference type="Gene3D" id="3.40.50.150">
    <property type="entry name" value="Vaccinia Virus protein VP39"/>
    <property type="match status" value="1"/>
</dbReference>
<evidence type="ECO:0000256" key="8">
    <source>
        <dbReference type="ARBA" id="ARBA00022801"/>
    </source>
</evidence>
<proteinExistence type="inferred from homology"/>
<dbReference type="STRING" id="231916.A0A409VC93"/>
<feature type="region of interest" description="Disordered" evidence="18">
    <location>
        <begin position="919"/>
        <end position="939"/>
    </location>
</feature>
<evidence type="ECO:0000256" key="3">
    <source>
        <dbReference type="ARBA" id="ARBA00022438"/>
    </source>
</evidence>
<comment type="cofactor">
    <cofactor evidence="16">
        <name>Zn(2+)</name>
        <dbReference type="ChEBI" id="CHEBI:29105"/>
    </cofactor>
    <text evidence="16">Binds 1 zinc ion per subunit.</text>
</comment>
<dbReference type="InterPro" id="IPR029063">
    <property type="entry name" value="SAM-dependent_MTases_sf"/>
</dbReference>
<dbReference type="InterPro" id="IPR014782">
    <property type="entry name" value="Peptidase_M1_dom"/>
</dbReference>
<comment type="catalytic activity">
    <reaction evidence="13">
        <text>a 5'-end (5'-triphosphoguanosine)-ribonucleoside in mRNA + S-adenosyl-L-methionine = a 5'-end (N(7)-methyl 5'-triphosphoguanosine)-ribonucleoside in mRNA + S-adenosyl-L-homocysteine</text>
        <dbReference type="Rhea" id="RHEA:67008"/>
        <dbReference type="Rhea" id="RHEA-COMP:17166"/>
        <dbReference type="Rhea" id="RHEA-COMP:17167"/>
        <dbReference type="ChEBI" id="CHEBI:57856"/>
        <dbReference type="ChEBI" id="CHEBI:59789"/>
        <dbReference type="ChEBI" id="CHEBI:156461"/>
        <dbReference type="ChEBI" id="CHEBI:167617"/>
        <dbReference type="EC" id="2.1.1.56"/>
    </reaction>
</comment>
<keyword evidence="10" id="KW-0482">Metalloprotease</keyword>
<evidence type="ECO:0000256" key="16">
    <source>
        <dbReference type="PIRSR" id="PIRSR634016-3"/>
    </source>
</evidence>
<dbReference type="PRINTS" id="PR00756">
    <property type="entry name" value="ALADIPTASE"/>
</dbReference>
<dbReference type="InterPro" id="IPR024571">
    <property type="entry name" value="ERAP1-like_C_dom"/>
</dbReference>
<dbReference type="InterPro" id="IPR050344">
    <property type="entry name" value="Peptidase_M1_aminopeptidases"/>
</dbReference>
<dbReference type="Pfam" id="PF17900">
    <property type="entry name" value="Peptidase_M1_N"/>
    <property type="match status" value="1"/>
</dbReference>
<evidence type="ECO:0000256" key="14">
    <source>
        <dbReference type="ARBA" id="ARBA00049739"/>
    </source>
</evidence>
<keyword evidence="3" id="KW-0031">Aminopeptidase</keyword>
<keyword evidence="6" id="KW-0808">Transferase</keyword>
<evidence type="ECO:0000256" key="9">
    <source>
        <dbReference type="ARBA" id="ARBA00022833"/>
    </source>
</evidence>
<dbReference type="InterPro" id="IPR004971">
    <property type="entry name" value="mRNA_G-N7_MeTrfase_dom"/>
</dbReference>
<dbReference type="Proteomes" id="UP000284706">
    <property type="component" value="Unassembled WGS sequence"/>
</dbReference>
<keyword evidence="4" id="KW-0489">Methyltransferase</keyword>
<dbReference type="FunCoup" id="A0A409VC93">
    <property type="interactions" value="482"/>
</dbReference>
<sequence>MSPAPDSDQYRLPTNVKPTHYDLTIKTDLENLQFQGLVKVNLDVTAETSAITFNSSDLDLTKASLYSDALKAEQTLTSSSFDRTQERTTYQLTEKLPAGSKAELKVAFSGKLTGSMMGYYKSSWQHEGKTKYYALTQFEPTAARRAFPCWDEPLLKAKFTVTLISRANTVSLSNMPAISEQPIEQGADIPADLKELLANTQNDAWKITKFETTPPMSSYIVAFANGDFEYLESSVKMPLSGKTIPLRIYTTKDGIHQAQFALDVKKSVLPLYEKVFDVEYPLPKLDTLVAHDFDAGAMENWGLITGRTNAYLLDPKRASIAAKKQIAGIQSHEVAHMWFGNITTMEWWNYLYLNEGFATLMGEVIIPGRVFPEWRVNSEFIIAHLSRALSLDAKLSSHPIEVECPDANHINQIFDALSYSKAASVLRMLASYVGEEKFLKGVSLYLKKKLFANSRTHDLWAGISEATGLNITELMENWITKVGFPVITVTEDAKGIKVRQDRFLESGLPEPKDNETIWNVPLAILSVQDGKPVVDKSPVLRERETTISLDVSKPFKLNAGTNGVYRVLYTPERLAKIAAEAAKEDSPFSLEDRLGLVSDSIALSKAGLAKLSSALTLIEQLKGEKEYLVWQGIADNLDALDSNWWEYPDITDKLDVFRRALFSPLVERLGYDYPEGEALDVSLLRKLAVGQAAGAGDQAVIAELKSRFKHYVETGDDSKVPAELQSAIFATAAKYGGHSEYEAMIKFHDNPKTPQEKIAAIRGLSSTQDEALLRETFSFISTKARDQDVIYFFRLLSMNSKARRPLTKYLQDHYDAIYKRFEGNFTLGSLISAATSYYSSKKDLAAVEAYFKDKDTSKYNQALAQALDSIRARAEFIEEKCLEKKEIMPAFDPVRDAVLNSPVQRRATHLSVLLNHPSSMQVERRPSDAEPETLPYNPRKRISKPESVLIPLTQSEIEKYKNFRGQGAARLLAKRKRASGDESESEDTRPHKRHTGDVGVVRLGSPIIGLKNFNNWVKSVLITRFGHPALEQSSISGSLSGPGRMRTARGKVLDLGCGKGGDMTKWAKAHVKEYYGADIASVSIEQARGRWEGMRGPRFDANFAALDCYTHSISRAFTPTQLAQPFDVVSMQFCMHYAFETEQKARCMLDNVTRYLRPGGVFIGTIPNADLLLEHLDNIPPDAEDLSFGNAVYKITFENRERPIYGHKYWFFLQDAVENVPEYVVRWDNFVELASEYGLTLLYKEEFHQVFQEHQEHPEFKPLLVRMKVVDEDGGSAMDEDQWEAANIYVAFAFEKR</sequence>
<evidence type="ECO:0000313" key="20">
    <source>
        <dbReference type="EMBL" id="PPQ64684.1"/>
    </source>
</evidence>
<evidence type="ECO:0000256" key="13">
    <source>
        <dbReference type="ARBA" id="ARBA00044712"/>
    </source>
</evidence>
<keyword evidence="7 16" id="KW-0479">Metal-binding</keyword>
<dbReference type="InterPro" id="IPR042097">
    <property type="entry name" value="Aminopeptidase_N-like_N_sf"/>
</dbReference>
<dbReference type="InterPro" id="IPR027268">
    <property type="entry name" value="Peptidase_M4/M1_CTD_sf"/>
</dbReference>
<name>A0A409VC93_9AGAR</name>
<dbReference type="FunFam" id="1.10.390.10:FF:000006">
    <property type="entry name" value="Puromycin-sensitive aminopeptidase"/>
    <property type="match status" value="1"/>
</dbReference>
<feature type="region of interest" description="Disordered" evidence="18">
    <location>
        <begin position="971"/>
        <end position="997"/>
    </location>
</feature>
<dbReference type="Pfam" id="PF01433">
    <property type="entry name" value="Peptidase_M1"/>
    <property type="match status" value="1"/>
</dbReference>
<evidence type="ECO:0000256" key="2">
    <source>
        <dbReference type="ARBA" id="ARBA00010136"/>
    </source>
</evidence>
<dbReference type="PROSITE" id="PS51562">
    <property type="entry name" value="RNA_CAP0_MT"/>
    <property type="match status" value="1"/>
</dbReference>
<dbReference type="GO" id="GO:0070006">
    <property type="term" value="F:metalloaminopeptidase activity"/>
    <property type="evidence" value="ECO:0007669"/>
    <property type="project" value="TreeGrafter"/>
</dbReference>
<keyword evidence="9 16" id="KW-0862">Zinc</keyword>
<dbReference type="SUPFAM" id="SSF53335">
    <property type="entry name" value="S-adenosyl-L-methionine-dependent methyltransferases"/>
    <property type="match status" value="1"/>
</dbReference>
<evidence type="ECO:0000256" key="6">
    <source>
        <dbReference type="ARBA" id="ARBA00022679"/>
    </source>
</evidence>
<dbReference type="GO" id="GO:0005737">
    <property type="term" value="C:cytoplasm"/>
    <property type="evidence" value="ECO:0007669"/>
    <property type="project" value="TreeGrafter"/>
</dbReference>
<evidence type="ECO:0000256" key="18">
    <source>
        <dbReference type="SAM" id="MobiDB-lite"/>
    </source>
</evidence>
<feature type="domain" description="MRNA cap 0 methyltransferase" evidence="19">
    <location>
        <begin position="1005"/>
        <end position="1297"/>
    </location>
</feature>
<keyword evidence="8" id="KW-0378">Hydrolase</keyword>
<dbReference type="GO" id="GO:0004482">
    <property type="term" value="F:mRNA 5'-cap (guanine-N7-)-methyltransferase activity"/>
    <property type="evidence" value="ECO:0007669"/>
    <property type="project" value="UniProtKB-EC"/>
</dbReference>
<dbReference type="PANTHER" id="PTHR11533:SF174">
    <property type="entry name" value="PUROMYCIN-SENSITIVE AMINOPEPTIDASE-RELATED"/>
    <property type="match status" value="1"/>
</dbReference>
<evidence type="ECO:0000256" key="5">
    <source>
        <dbReference type="ARBA" id="ARBA00022670"/>
    </source>
</evidence>
<dbReference type="CDD" id="cd09601">
    <property type="entry name" value="M1_APN-Q_like"/>
    <property type="match status" value="1"/>
</dbReference>
<keyword evidence="5" id="KW-0645">Protease</keyword>
<gene>
    <name evidence="20" type="ORF">CVT26_002774</name>
</gene>
<dbReference type="GO" id="GO:0016020">
    <property type="term" value="C:membrane"/>
    <property type="evidence" value="ECO:0007669"/>
    <property type="project" value="TreeGrafter"/>
</dbReference>
<dbReference type="CDD" id="cd02440">
    <property type="entry name" value="AdoMet_MTases"/>
    <property type="match status" value="1"/>
</dbReference>
<dbReference type="GO" id="GO:0042277">
    <property type="term" value="F:peptide binding"/>
    <property type="evidence" value="ECO:0007669"/>
    <property type="project" value="TreeGrafter"/>
</dbReference>
<dbReference type="EMBL" id="NHYE01005664">
    <property type="protein sequence ID" value="PPQ64684.1"/>
    <property type="molecule type" value="Genomic_DNA"/>
</dbReference>
<evidence type="ECO:0000256" key="10">
    <source>
        <dbReference type="ARBA" id="ARBA00023049"/>
    </source>
</evidence>
<dbReference type="FunFam" id="1.25.50.20:FF:000002">
    <property type="entry name" value="Aminopeptidase"/>
    <property type="match status" value="1"/>
</dbReference>
<dbReference type="Gene3D" id="2.60.40.1730">
    <property type="entry name" value="tricorn interacting facor f3 domain"/>
    <property type="match status" value="1"/>
</dbReference>
<organism evidence="20 21">
    <name type="scientific">Gymnopilus dilepis</name>
    <dbReference type="NCBI Taxonomy" id="231916"/>
    <lineage>
        <taxon>Eukaryota</taxon>
        <taxon>Fungi</taxon>
        <taxon>Dikarya</taxon>
        <taxon>Basidiomycota</taxon>
        <taxon>Agaricomycotina</taxon>
        <taxon>Agaricomycetes</taxon>
        <taxon>Agaricomycetidae</taxon>
        <taxon>Agaricales</taxon>
        <taxon>Agaricineae</taxon>
        <taxon>Hymenogastraceae</taxon>
        <taxon>Gymnopilus</taxon>
    </lineage>
</organism>
<evidence type="ECO:0000259" key="19">
    <source>
        <dbReference type="PROSITE" id="PS51562"/>
    </source>
</evidence>
<feature type="binding site" evidence="16">
    <location>
        <position position="355"/>
    </location>
    <ligand>
        <name>Zn(2+)</name>
        <dbReference type="ChEBI" id="CHEBI:29105"/>
        <note>catalytic</note>
    </ligand>
</feature>
<feature type="binding site" evidence="16">
    <location>
        <position position="332"/>
    </location>
    <ligand>
        <name>Zn(2+)</name>
        <dbReference type="ChEBI" id="CHEBI:29105"/>
        <note>catalytic</note>
    </ligand>
</feature>
<evidence type="ECO:0000256" key="17">
    <source>
        <dbReference type="PIRSR" id="PIRSR634016-4"/>
    </source>
</evidence>
<dbReference type="InParanoid" id="A0A409VC93"/>
<comment type="caution">
    <text evidence="20">The sequence shown here is derived from an EMBL/GenBank/DDBJ whole genome shotgun (WGS) entry which is preliminary data.</text>
</comment>
<dbReference type="InterPro" id="IPR001930">
    <property type="entry name" value="Peptidase_M1"/>
</dbReference>
<reference evidence="20 21" key="1">
    <citation type="journal article" date="2018" name="Evol. Lett.">
        <title>Horizontal gene cluster transfer increased hallucinogenic mushroom diversity.</title>
        <authorList>
            <person name="Reynolds H.T."/>
            <person name="Vijayakumar V."/>
            <person name="Gluck-Thaler E."/>
            <person name="Korotkin H.B."/>
            <person name="Matheny P.B."/>
            <person name="Slot J.C."/>
        </authorList>
    </citation>
    <scope>NUCLEOTIDE SEQUENCE [LARGE SCALE GENOMIC DNA]</scope>
    <source>
        <strain evidence="20 21">SRW20</strain>
    </source>
</reference>
<evidence type="ECO:0000256" key="1">
    <source>
        <dbReference type="ARBA" id="ARBA00003378"/>
    </source>
</evidence>
<dbReference type="SUPFAM" id="SSF63737">
    <property type="entry name" value="Leukotriene A4 hydrolase N-terminal domain"/>
    <property type="match status" value="1"/>
</dbReference>
<dbReference type="SUPFAM" id="SSF55486">
    <property type="entry name" value="Metalloproteases ('zincins'), catalytic domain"/>
    <property type="match status" value="1"/>
</dbReference>
<evidence type="ECO:0000313" key="21">
    <source>
        <dbReference type="Proteomes" id="UP000284706"/>
    </source>
</evidence>
<dbReference type="Gene3D" id="1.25.50.20">
    <property type="match status" value="1"/>
</dbReference>
<dbReference type="GO" id="GO:0006508">
    <property type="term" value="P:proteolysis"/>
    <property type="evidence" value="ECO:0007669"/>
    <property type="project" value="UniProtKB-KW"/>
</dbReference>
<dbReference type="InterPro" id="IPR034016">
    <property type="entry name" value="M1_APN-typ"/>
</dbReference>